<protein>
    <submittedName>
        <fullName evidence="1">Uncharacterized protein</fullName>
    </submittedName>
</protein>
<dbReference type="GeneID" id="92758190"/>
<evidence type="ECO:0000313" key="1">
    <source>
        <dbReference type="EMBL" id="KAA2376349.1"/>
    </source>
</evidence>
<accession>A0A5B3GUU2</accession>
<dbReference type="EMBL" id="VVXH01000016">
    <property type="protein sequence ID" value="KAA2376349.1"/>
    <property type="molecule type" value="Genomic_DNA"/>
</dbReference>
<comment type="caution">
    <text evidence="1">The sequence shown here is derived from an EMBL/GenBank/DDBJ whole genome shotgun (WGS) entry which is preliminary data.</text>
</comment>
<organism evidence="1 2">
    <name type="scientific">Alistipes onderdonkii</name>
    <dbReference type="NCBI Taxonomy" id="328813"/>
    <lineage>
        <taxon>Bacteria</taxon>
        <taxon>Pseudomonadati</taxon>
        <taxon>Bacteroidota</taxon>
        <taxon>Bacteroidia</taxon>
        <taxon>Bacteroidales</taxon>
        <taxon>Rikenellaceae</taxon>
        <taxon>Alistipes</taxon>
    </lineage>
</organism>
<dbReference type="Proteomes" id="UP000322940">
    <property type="component" value="Unassembled WGS sequence"/>
</dbReference>
<proteinExistence type="predicted"/>
<name>A0A5B3GUU2_9BACT</name>
<sequence>MDENKKVVVNLPEGTTQAEIIVREGEAPAVLAPKPPVKIDLSGVIGAPVEFLELRRYDSEQINPLRCHVLVDREQVSITLITNEDDEYRRGRIVGKLTTHPKFSEFGINAGKGWEPNELGQFFKMNRAFFPDKTANMKLVTELKNFEATVNSKVEKQKSEKGDFKDNYSGVVMSNLPEAFTLQIPIFKGMPAETIEVEFYASVNGRDVTLQLVSPGACQLLEDLRDRIIDVQVARIRELSPEIAIIEQ</sequence>
<evidence type="ECO:0000313" key="2">
    <source>
        <dbReference type="Proteomes" id="UP000322940"/>
    </source>
</evidence>
<dbReference type="AlphaFoldDB" id="A0A5B3GUU2"/>
<gene>
    <name evidence="1" type="ORF">F2Y10_13630</name>
</gene>
<dbReference type="RefSeq" id="WP_015545838.1">
    <property type="nucleotide sequence ID" value="NZ_JADMRE010000015.1"/>
</dbReference>
<reference evidence="1 2" key="1">
    <citation type="journal article" date="2019" name="Nat. Med.">
        <title>A library of human gut bacterial isolates paired with longitudinal multiomics data enables mechanistic microbiome research.</title>
        <authorList>
            <person name="Poyet M."/>
            <person name="Groussin M."/>
            <person name="Gibbons S.M."/>
            <person name="Avila-Pacheco J."/>
            <person name="Jiang X."/>
            <person name="Kearney S.M."/>
            <person name="Perrotta A.R."/>
            <person name="Berdy B."/>
            <person name="Zhao S."/>
            <person name="Lieberman T.D."/>
            <person name="Swanson P.K."/>
            <person name="Smith M."/>
            <person name="Roesemann S."/>
            <person name="Alexander J.E."/>
            <person name="Rich S.A."/>
            <person name="Livny J."/>
            <person name="Vlamakis H."/>
            <person name="Clish C."/>
            <person name="Bullock K."/>
            <person name="Deik A."/>
            <person name="Scott J."/>
            <person name="Pierce K.A."/>
            <person name="Xavier R.J."/>
            <person name="Alm E.J."/>
        </authorList>
    </citation>
    <scope>NUCLEOTIDE SEQUENCE [LARGE SCALE GENOMIC DNA]</scope>
    <source>
        <strain evidence="1 2">BIOML-A266</strain>
    </source>
</reference>